<evidence type="ECO:0000259" key="1">
    <source>
        <dbReference type="Pfam" id="PF16363"/>
    </source>
</evidence>
<dbReference type="InterPro" id="IPR020904">
    <property type="entry name" value="Sc_DH/Rdtase_CS"/>
</dbReference>
<dbReference type="InterPro" id="IPR016040">
    <property type="entry name" value="NAD(P)-bd_dom"/>
</dbReference>
<reference evidence="2" key="1">
    <citation type="submission" date="2021-01" db="EMBL/GenBank/DDBJ databases">
        <title>Marivirga sp. nov., isolated from intertidal surface sediments.</title>
        <authorList>
            <person name="Zhang M."/>
        </authorList>
    </citation>
    <scope>NUCLEOTIDE SEQUENCE</scope>
    <source>
        <strain evidence="2">SM1354</strain>
    </source>
</reference>
<dbReference type="Proteomes" id="UP000642920">
    <property type="component" value="Unassembled WGS sequence"/>
</dbReference>
<sequence>MSKKKLIITGGSGFIGSNLTQKYLNDDRVEKVRVIDDLSNGYYDNIKEFESHPKFEFFKADICDYERMLELTKGFDLITHQAALGSVPRSIENPMRSTQVNIDGTVNILHCAVQNKIDRVVLACSSSTYGDSPTLPKVEDKIGNPLSPYAVTKYAVELFADVFHKTYGLNYVGLRYFNIFGPKQNPDNPYAAVIPIFCKAFMEDKAPTINGDGETSRDFTFVENALHANDRALFTENSRALNQIYNVACGDQVTLNEMIDMLKDITGKDISPNYGPERPGDVKHSKADISKIEELLEYSPKVRFREGLEKVYEWYKETYP</sequence>
<dbReference type="CDD" id="cd05256">
    <property type="entry name" value="UDP_AE_SDR_e"/>
    <property type="match status" value="1"/>
</dbReference>
<dbReference type="Gene3D" id="3.90.25.10">
    <property type="entry name" value="UDP-galactose 4-epimerase, domain 1"/>
    <property type="match status" value="1"/>
</dbReference>
<proteinExistence type="predicted"/>
<keyword evidence="3" id="KW-1185">Reference proteome</keyword>
<dbReference type="EMBL" id="JAERQG010000003">
    <property type="protein sequence ID" value="MBL0766154.1"/>
    <property type="molecule type" value="Genomic_DNA"/>
</dbReference>
<dbReference type="PROSITE" id="PS00061">
    <property type="entry name" value="ADH_SHORT"/>
    <property type="match status" value="1"/>
</dbReference>
<dbReference type="PANTHER" id="PTHR43000">
    <property type="entry name" value="DTDP-D-GLUCOSE 4,6-DEHYDRATASE-RELATED"/>
    <property type="match status" value="1"/>
</dbReference>
<gene>
    <name evidence="2" type="ORF">JKP34_12880</name>
</gene>
<feature type="domain" description="NAD(P)-binding" evidence="1">
    <location>
        <begin position="7"/>
        <end position="310"/>
    </location>
</feature>
<name>A0A937AGQ2_9BACT</name>
<dbReference type="PRINTS" id="PR01713">
    <property type="entry name" value="NUCEPIMERASE"/>
</dbReference>
<dbReference type="Gene3D" id="3.40.50.720">
    <property type="entry name" value="NAD(P)-binding Rossmann-like Domain"/>
    <property type="match status" value="1"/>
</dbReference>
<evidence type="ECO:0000313" key="3">
    <source>
        <dbReference type="Proteomes" id="UP000642920"/>
    </source>
</evidence>
<protein>
    <submittedName>
        <fullName evidence="2">SDR family oxidoreductase</fullName>
    </submittedName>
</protein>
<evidence type="ECO:0000313" key="2">
    <source>
        <dbReference type="EMBL" id="MBL0766154.1"/>
    </source>
</evidence>
<dbReference type="InterPro" id="IPR036291">
    <property type="entry name" value="NAD(P)-bd_dom_sf"/>
</dbReference>
<dbReference type="RefSeq" id="WP_201922114.1">
    <property type="nucleotide sequence ID" value="NZ_JAERQG010000003.1"/>
</dbReference>
<accession>A0A937AGQ2</accession>
<organism evidence="2 3">
    <name type="scientific">Marivirga atlantica</name>
    <dbReference type="NCBI Taxonomy" id="1548457"/>
    <lineage>
        <taxon>Bacteria</taxon>
        <taxon>Pseudomonadati</taxon>
        <taxon>Bacteroidota</taxon>
        <taxon>Cytophagia</taxon>
        <taxon>Cytophagales</taxon>
        <taxon>Marivirgaceae</taxon>
        <taxon>Marivirga</taxon>
    </lineage>
</organism>
<dbReference type="SUPFAM" id="SSF51735">
    <property type="entry name" value="NAD(P)-binding Rossmann-fold domains"/>
    <property type="match status" value="1"/>
</dbReference>
<dbReference type="AlphaFoldDB" id="A0A937AGQ2"/>
<dbReference type="Pfam" id="PF16363">
    <property type="entry name" value="GDP_Man_Dehyd"/>
    <property type="match status" value="1"/>
</dbReference>
<comment type="caution">
    <text evidence="2">The sequence shown here is derived from an EMBL/GenBank/DDBJ whole genome shotgun (WGS) entry which is preliminary data.</text>
</comment>